<dbReference type="AlphaFoldDB" id="A0A2K8KL13"/>
<evidence type="ECO:0000313" key="5">
    <source>
        <dbReference type="Proteomes" id="UP000231179"/>
    </source>
</evidence>
<feature type="site" description="Substrate discrimination" evidence="2">
    <location>
        <position position="16"/>
    </location>
</feature>
<dbReference type="CDD" id="cd03586">
    <property type="entry name" value="PolY_Pol_IV_kappa"/>
    <property type="match status" value="1"/>
</dbReference>
<dbReference type="EC" id="2.7.7.7" evidence="2"/>
<keyword evidence="5" id="KW-1185">Reference proteome</keyword>
<comment type="subcellular location">
    <subcellularLocation>
        <location evidence="2">Cytoplasm</location>
    </subcellularLocation>
</comment>
<keyword evidence="2" id="KW-0515">Mutator protein</keyword>
<dbReference type="GO" id="GO:0006261">
    <property type="term" value="P:DNA-templated DNA replication"/>
    <property type="evidence" value="ECO:0007669"/>
    <property type="project" value="UniProtKB-UniRule"/>
</dbReference>
<dbReference type="InterPro" id="IPR043502">
    <property type="entry name" value="DNA/RNA_pol_sf"/>
</dbReference>
<dbReference type="Gene3D" id="3.30.1490.100">
    <property type="entry name" value="DNA polymerase, Y-family, little finger domain"/>
    <property type="match status" value="1"/>
</dbReference>
<dbReference type="Proteomes" id="UP000231179">
    <property type="component" value="Chromosome"/>
</dbReference>
<keyword evidence="2" id="KW-0234">DNA repair</keyword>
<dbReference type="PANTHER" id="PTHR11076">
    <property type="entry name" value="DNA REPAIR POLYMERASE UMUC / TRANSFERASE FAMILY MEMBER"/>
    <property type="match status" value="1"/>
</dbReference>
<dbReference type="InterPro" id="IPR050116">
    <property type="entry name" value="DNA_polymerase-Y"/>
</dbReference>
<keyword evidence="2" id="KW-0479">Metal-binding</keyword>
<keyword evidence="2" id="KW-0239">DNA-directed DNA polymerase</keyword>
<dbReference type="GO" id="GO:0003887">
    <property type="term" value="F:DNA-directed DNA polymerase activity"/>
    <property type="evidence" value="ECO:0007669"/>
    <property type="project" value="UniProtKB-UniRule"/>
</dbReference>
<evidence type="ECO:0000259" key="3">
    <source>
        <dbReference type="PROSITE" id="PS50173"/>
    </source>
</evidence>
<dbReference type="InterPro" id="IPR022880">
    <property type="entry name" value="DNApol_IV"/>
</dbReference>
<protein>
    <recommendedName>
        <fullName evidence="2">DNA polymerase IV</fullName>
        <shortName evidence="2">Pol IV</shortName>
        <ecNumber evidence="2">2.7.7.7</ecNumber>
    </recommendedName>
</protein>
<dbReference type="InterPro" id="IPR024728">
    <property type="entry name" value="PolY_HhH_motif"/>
</dbReference>
<reference evidence="4 5" key="1">
    <citation type="submission" date="2017-11" db="EMBL/GenBank/DDBJ databases">
        <title>Complete genome sequence of Spiroplasma clarkii CN-5 (DSM 19994).</title>
        <authorList>
            <person name="Tsai Y.-M."/>
            <person name="Chang A."/>
            <person name="Lo W.-S."/>
            <person name="Kuo C.-H."/>
        </authorList>
    </citation>
    <scope>NUCLEOTIDE SEQUENCE [LARGE SCALE GENOMIC DNA]</scope>
    <source>
        <strain evidence="4 5">CN-5</strain>
    </source>
</reference>
<dbReference type="SUPFAM" id="SSF56672">
    <property type="entry name" value="DNA/RNA polymerases"/>
    <property type="match status" value="1"/>
</dbReference>
<keyword evidence="2" id="KW-0460">Magnesium</keyword>
<keyword evidence="2" id="KW-0238">DNA-binding</keyword>
<keyword evidence="2" id="KW-0963">Cytoplasm</keyword>
<dbReference type="Gene3D" id="3.40.1170.60">
    <property type="match status" value="1"/>
</dbReference>
<keyword evidence="2" id="KW-0808">Transferase</keyword>
<dbReference type="PANTHER" id="PTHR11076:SF33">
    <property type="entry name" value="DNA POLYMERASE KAPPA"/>
    <property type="match status" value="1"/>
</dbReference>
<dbReference type="GO" id="GO:0006281">
    <property type="term" value="P:DNA repair"/>
    <property type="evidence" value="ECO:0007669"/>
    <property type="project" value="UniProtKB-UniRule"/>
</dbReference>
<comment type="subunit">
    <text evidence="2">Monomer.</text>
</comment>
<dbReference type="GO" id="GO:0042276">
    <property type="term" value="P:error-prone translesion synthesis"/>
    <property type="evidence" value="ECO:0007669"/>
    <property type="project" value="TreeGrafter"/>
</dbReference>
<keyword evidence="2" id="KW-0548">Nucleotidyltransferase</keyword>
<comment type="cofactor">
    <cofactor evidence="2">
        <name>Mg(2+)</name>
        <dbReference type="ChEBI" id="CHEBI:18420"/>
    </cofactor>
    <text evidence="2">Binds 2 magnesium ions per subunit.</text>
</comment>
<feature type="binding site" evidence="2">
    <location>
        <position position="106"/>
    </location>
    <ligand>
        <name>Mg(2+)</name>
        <dbReference type="ChEBI" id="CHEBI:18420"/>
    </ligand>
</feature>
<comment type="similarity">
    <text evidence="1 2">Belongs to the DNA polymerase type-Y family.</text>
</comment>
<evidence type="ECO:0000256" key="2">
    <source>
        <dbReference type="HAMAP-Rule" id="MF_01113"/>
    </source>
</evidence>
<dbReference type="SUPFAM" id="SSF100879">
    <property type="entry name" value="Lesion bypass DNA polymerase (Y-family), little finger domain"/>
    <property type="match status" value="1"/>
</dbReference>
<dbReference type="GO" id="GO:0003684">
    <property type="term" value="F:damaged DNA binding"/>
    <property type="evidence" value="ECO:0007669"/>
    <property type="project" value="InterPro"/>
</dbReference>
<dbReference type="InterPro" id="IPR001126">
    <property type="entry name" value="UmuC"/>
</dbReference>
<keyword evidence="2" id="KW-0227">DNA damage</keyword>
<dbReference type="Gene3D" id="3.30.70.270">
    <property type="match status" value="1"/>
</dbReference>
<dbReference type="InterPro" id="IPR036775">
    <property type="entry name" value="DNA_pol_Y-fam_lit_finger_sf"/>
</dbReference>
<sequence length="435" mass="49870">MKTNKVIFLLDMDAFFAACHIATDQSLADKNVIVATPNNKSIISTASYNARKFGVRAGMPVFKARELCPNLTIVNSDFSLYIKFSHLVFDLISENFTDQIEVASVDECYIDVTNIWKKYGTVKKLAQQIQEKILKELNLSCSIGISTNKFLAKTCVNFNKPYGISQLLIEDVPKLLWPMPVKKMHMIGPATEKTLNINNIFTIYDLAHAKLEDIQLLLGKKGFLLWNWANGIGIDEVHVESNELKSIGNELTLNFPTNNNKEIEDILYELSLKVSDRSKKRYLKGRTITVVIKYRRQQGVVYNWQIHKKITTKQETIATPTDNPNVIFASARKSFYELWNGSEINLIGVRLWHLSDDIKRMMQISISDIVNDKYNNNNEIDMLVKELEAKFGAKTIFTGDKLLKYNKKNRAQSKYLKNDDVHLSNDSIIKKWNKK</sequence>
<comment type="catalytic activity">
    <reaction evidence="2">
        <text>DNA(n) + a 2'-deoxyribonucleoside 5'-triphosphate = DNA(n+1) + diphosphate</text>
        <dbReference type="Rhea" id="RHEA:22508"/>
        <dbReference type="Rhea" id="RHEA-COMP:17339"/>
        <dbReference type="Rhea" id="RHEA-COMP:17340"/>
        <dbReference type="ChEBI" id="CHEBI:33019"/>
        <dbReference type="ChEBI" id="CHEBI:61560"/>
        <dbReference type="ChEBI" id="CHEBI:173112"/>
        <dbReference type="EC" id="2.7.7.7"/>
    </reaction>
</comment>
<dbReference type="Pfam" id="PF11798">
    <property type="entry name" value="IMS_HHH"/>
    <property type="match status" value="1"/>
</dbReference>
<keyword evidence="2" id="KW-0235">DNA replication</keyword>
<feature type="domain" description="UmuC" evidence="3">
    <location>
        <begin position="7"/>
        <end position="188"/>
    </location>
</feature>
<dbReference type="GO" id="GO:0009432">
    <property type="term" value="P:SOS response"/>
    <property type="evidence" value="ECO:0007669"/>
    <property type="project" value="TreeGrafter"/>
</dbReference>
<organism evidence="4 5">
    <name type="scientific">Spiroplasma clarkii</name>
    <dbReference type="NCBI Taxonomy" id="2139"/>
    <lineage>
        <taxon>Bacteria</taxon>
        <taxon>Bacillati</taxon>
        <taxon>Mycoplasmatota</taxon>
        <taxon>Mollicutes</taxon>
        <taxon>Entomoplasmatales</taxon>
        <taxon>Spiroplasmataceae</taxon>
        <taxon>Spiroplasma</taxon>
    </lineage>
</organism>
<evidence type="ECO:0000256" key="1">
    <source>
        <dbReference type="ARBA" id="ARBA00010945"/>
    </source>
</evidence>
<accession>A0A2K8KL13</accession>
<dbReference type="EMBL" id="CP024870">
    <property type="protein sequence ID" value="ATX70971.1"/>
    <property type="molecule type" value="Genomic_DNA"/>
</dbReference>
<dbReference type="InterPro" id="IPR017961">
    <property type="entry name" value="DNA_pol_Y-fam_little_finger"/>
</dbReference>
<proteinExistence type="inferred from homology"/>
<dbReference type="GO" id="GO:0000287">
    <property type="term" value="F:magnesium ion binding"/>
    <property type="evidence" value="ECO:0007669"/>
    <property type="project" value="UniProtKB-UniRule"/>
</dbReference>
<comment type="function">
    <text evidence="2">Poorly processive, error-prone DNA polymerase involved in untargeted mutagenesis. Copies undamaged DNA at stalled replication forks, which arise in vivo from mismatched or misaligned primer ends. These misaligned primers can be extended by PolIV. Exhibits no 3'-5' exonuclease (proofreading) activity. May be involved in translesional synthesis, in conjunction with the beta clamp from PolIII.</text>
</comment>
<evidence type="ECO:0000313" key="4">
    <source>
        <dbReference type="EMBL" id="ATX70971.1"/>
    </source>
</evidence>
<feature type="active site" evidence="2">
    <location>
        <position position="107"/>
    </location>
</feature>
<dbReference type="PROSITE" id="PS50173">
    <property type="entry name" value="UMUC"/>
    <property type="match status" value="1"/>
</dbReference>
<dbReference type="Pfam" id="PF00817">
    <property type="entry name" value="IMS"/>
    <property type="match status" value="1"/>
</dbReference>
<name>A0A2K8KL13_9MOLU</name>
<gene>
    <name evidence="2 4" type="primary">dinB</name>
    <name evidence="4" type="ORF">SCLAR_v1c06540</name>
</gene>
<dbReference type="GO" id="GO:0005829">
    <property type="term" value="C:cytosol"/>
    <property type="evidence" value="ECO:0007669"/>
    <property type="project" value="TreeGrafter"/>
</dbReference>
<dbReference type="Pfam" id="PF11799">
    <property type="entry name" value="IMS_C"/>
    <property type="match status" value="1"/>
</dbReference>
<feature type="binding site" evidence="2">
    <location>
        <position position="11"/>
    </location>
    <ligand>
        <name>Mg(2+)</name>
        <dbReference type="ChEBI" id="CHEBI:18420"/>
    </ligand>
</feature>
<dbReference type="RefSeq" id="WP_169921842.1">
    <property type="nucleotide sequence ID" value="NZ_CP024870.1"/>
</dbReference>
<dbReference type="InterPro" id="IPR043128">
    <property type="entry name" value="Rev_trsase/Diguanyl_cyclase"/>
</dbReference>
<dbReference type="Gene3D" id="1.10.150.20">
    <property type="entry name" value="5' to 3' exonuclease, C-terminal subdomain"/>
    <property type="match status" value="1"/>
</dbReference>
<dbReference type="HAMAP" id="MF_01113">
    <property type="entry name" value="DNApol_IV"/>
    <property type="match status" value="1"/>
</dbReference>